<organism evidence="1 2">
    <name type="scientific">Chitinophaga pinensis (strain ATCC 43595 / DSM 2588 / LMG 13176 / NBRC 15968 / NCIMB 11800 / UQM 2034)</name>
    <dbReference type="NCBI Taxonomy" id="485918"/>
    <lineage>
        <taxon>Bacteria</taxon>
        <taxon>Pseudomonadati</taxon>
        <taxon>Bacteroidota</taxon>
        <taxon>Chitinophagia</taxon>
        <taxon>Chitinophagales</taxon>
        <taxon>Chitinophagaceae</taxon>
        <taxon>Chitinophaga</taxon>
    </lineage>
</organism>
<dbReference type="Proteomes" id="UP000002215">
    <property type="component" value="Chromosome"/>
</dbReference>
<protein>
    <submittedName>
        <fullName evidence="1">Uncharacterized protein</fullName>
    </submittedName>
</protein>
<dbReference type="InterPro" id="IPR041211">
    <property type="entry name" value="RLIG1"/>
</dbReference>
<dbReference type="AlphaFoldDB" id="A0A979G5Q3"/>
<dbReference type="RefSeq" id="WP_012791523.1">
    <property type="nucleotide sequence ID" value="NC_013132.1"/>
</dbReference>
<sequence>MKKIPSLFVRDYERIITDYEPHSVHTMDDGSVSMAYTITGSQKGRFLATKEVTPGCEWVVAGEGKATRKWDGTAVLKEGAELFRRYDAKHGKTPPDGFRPCQDPDPITGHWPGWVPVDPHNPADKYICEAFGISQSDCIMDGTYEAIGPKINGNREKGNHHRMVRHGSHVFPEVPRDYDGLKRWFEEVNANCEGIVFHHPDGRMCKVKRSDFGLPW</sequence>
<evidence type="ECO:0000313" key="1">
    <source>
        <dbReference type="EMBL" id="ACU61350.1"/>
    </source>
</evidence>
<dbReference type="GO" id="GO:0000302">
    <property type="term" value="P:response to reactive oxygen species"/>
    <property type="evidence" value="ECO:0007669"/>
    <property type="project" value="InterPro"/>
</dbReference>
<accession>A0A979G5Q3</accession>
<evidence type="ECO:0000313" key="2">
    <source>
        <dbReference type="Proteomes" id="UP000002215"/>
    </source>
</evidence>
<dbReference type="Pfam" id="PF17720">
    <property type="entry name" value="RLIG1"/>
    <property type="match status" value="1"/>
</dbReference>
<proteinExistence type="predicted"/>
<dbReference type="KEGG" id="cpi:Cpin_3888"/>
<dbReference type="GO" id="GO:0003972">
    <property type="term" value="F:RNA ligase (ATP) activity"/>
    <property type="evidence" value="ECO:0007669"/>
    <property type="project" value="InterPro"/>
</dbReference>
<reference evidence="1 2" key="2">
    <citation type="journal article" date="2010" name="Stand. Genomic Sci.">
        <title>Complete genome sequence of Chitinophaga pinensis type strain (UQM 2034).</title>
        <authorList>
            <person name="Glavina Del Rio T."/>
            <person name="Abt B."/>
            <person name="Spring S."/>
            <person name="Lapidus A."/>
            <person name="Nolan M."/>
            <person name="Tice H."/>
            <person name="Copeland A."/>
            <person name="Cheng J.F."/>
            <person name="Chen F."/>
            <person name="Bruce D."/>
            <person name="Goodwin L."/>
            <person name="Pitluck S."/>
            <person name="Ivanova N."/>
            <person name="Mavromatis K."/>
            <person name="Mikhailova N."/>
            <person name="Pati A."/>
            <person name="Chen A."/>
            <person name="Palaniappan K."/>
            <person name="Land M."/>
            <person name="Hauser L."/>
            <person name="Chang Y.J."/>
            <person name="Jeffries C.D."/>
            <person name="Chain P."/>
            <person name="Saunders E."/>
            <person name="Detter J.C."/>
            <person name="Brettin T."/>
            <person name="Rohde M."/>
            <person name="Goker M."/>
            <person name="Bristow J."/>
            <person name="Eisen J.A."/>
            <person name="Markowitz V."/>
            <person name="Hugenholtz P."/>
            <person name="Kyrpides N.C."/>
            <person name="Klenk H.P."/>
            <person name="Lucas S."/>
        </authorList>
    </citation>
    <scope>NUCLEOTIDE SEQUENCE [LARGE SCALE GENOMIC DNA]</scope>
    <source>
        <strain evidence="2">ATCC 43595 / DSM 2588 / LMG 13176 / NBRC 15968 / NCIMB 11800 / UQM 2034</strain>
    </source>
</reference>
<reference evidence="2" key="1">
    <citation type="submission" date="2009-08" db="EMBL/GenBank/DDBJ databases">
        <title>The complete genome of Chitinophaga pinensis DSM 2588.</title>
        <authorList>
            <consortium name="US DOE Joint Genome Institute (JGI-PGF)"/>
            <person name="Lucas S."/>
            <person name="Copeland A."/>
            <person name="Lapidus A."/>
            <person name="Glavina del Rio T."/>
            <person name="Dalin E."/>
            <person name="Tice H."/>
            <person name="Bruce D."/>
            <person name="Goodwin L."/>
            <person name="Pitluck S."/>
            <person name="Kyrpides N."/>
            <person name="Mavromatis K."/>
            <person name="Ivanova N."/>
            <person name="Mikhailova N."/>
            <person name="Sims D."/>
            <person name="Meinche L."/>
            <person name="Brettin T."/>
            <person name="Detter J.C."/>
            <person name="Han C."/>
            <person name="Larimer F."/>
            <person name="Land M."/>
            <person name="Hauser L."/>
            <person name="Markowitz V."/>
            <person name="Cheng J.-F."/>
            <person name="Hugenholtz P."/>
            <person name="Woyke T."/>
            <person name="Wu D."/>
            <person name="Spring S."/>
            <person name="Klenk H.-P."/>
            <person name="Eisen J.A."/>
        </authorList>
    </citation>
    <scope>NUCLEOTIDE SEQUENCE [LARGE SCALE GENOMIC DNA]</scope>
    <source>
        <strain evidence="2">ATCC 43595 / DSM 2588 / LMG 13176 / NBRC 15968 / NCIMB 11800 / UQM 2034</strain>
    </source>
</reference>
<gene>
    <name evidence="1" type="ordered locus">Cpin_3888</name>
</gene>
<dbReference type="EMBL" id="CP001699">
    <property type="protein sequence ID" value="ACU61350.1"/>
    <property type="molecule type" value="Genomic_DNA"/>
</dbReference>
<name>A0A979G5Q3_CHIPD</name>
<dbReference type="OrthoDB" id="7062283at2"/>